<feature type="transmembrane region" description="Helical" evidence="7">
    <location>
        <begin position="700"/>
        <end position="724"/>
    </location>
</feature>
<evidence type="ECO:0000256" key="4">
    <source>
        <dbReference type="ARBA" id="ARBA00022692"/>
    </source>
</evidence>
<evidence type="ECO:0000259" key="8">
    <source>
        <dbReference type="PROSITE" id="PS50156"/>
    </source>
</evidence>
<dbReference type="Pfam" id="PF03176">
    <property type="entry name" value="MMPL"/>
    <property type="match status" value="2"/>
</dbReference>
<feature type="transmembrane region" description="Helical" evidence="7">
    <location>
        <begin position="564"/>
        <end position="582"/>
    </location>
</feature>
<protein>
    <submittedName>
        <fullName evidence="9">RND superfamily putative drug exporter</fullName>
    </submittedName>
</protein>
<evidence type="ECO:0000256" key="3">
    <source>
        <dbReference type="ARBA" id="ARBA00022475"/>
    </source>
</evidence>
<proteinExistence type="inferred from homology"/>
<evidence type="ECO:0000256" key="5">
    <source>
        <dbReference type="ARBA" id="ARBA00022989"/>
    </source>
</evidence>
<dbReference type="SUPFAM" id="SSF82866">
    <property type="entry name" value="Multidrug efflux transporter AcrB transmembrane domain"/>
    <property type="match status" value="2"/>
</dbReference>
<name>A0ABU3H4Y9_9BACL</name>
<dbReference type="PROSITE" id="PS50156">
    <property type="entry name" value="SSD"/>
    <property type="match status" value="1"/>
</dbReference>
<organism evidence="9 10">
    <name type="scientific">Paenibacillus forsythiae</name>
    <dbReference type="NCBI Taxonomy" id="365616"/>
    <lineage>
        <taxon>Bacteria</taxon>
        <taxon>Bacillati</taxon>
        <taxon>Bacillota</taxon>
        <taxon>Bacilli</taxon>
        <taxon>Bacillales</taxon>
        <taxon>Paenibacillaceae</taxon>
        <taxon>Paenibacillus</taxon>
    </lineage>
</organism>
<dbReference type="Gene3D" id="1.20.1640.10">
    <property type="entry name" value="Multidrug efflux transporter AcrB transmembrane domain"/>
    <property type="match status" value="2"/>
</dbReference>
<feature type="transmembrane region" description="Helical" evidence="7">
    <location>
        <begin position="201"/>
        <end position="220"/>
    </location>
</feature>
<evidence type="ECO:0000313" key="9">
    <source>
        <dbReference type="EMBL" id="MDT3425892.1"/>
    </source>
</evidence>
<dbReference type="InterPro" id="IPR004869">
    <property type="entry name" value="MMPL_dom"/>
</dbReference>
<dbReference type="InterPro" id="IPR000731">
    <property type="entry name" value="SSD"/>
</dbReference>
<keyword evidence="4 7" id="KW-0812">Transmembrane</keyword>
<dbReference type="Proteomes" id="UP001248709">
    <property type="component" value="Unassembled WGS sequence"/>
</dbReference>
<evidence type="ECO:0000313" key="10">
    <source>
        <dbReference type="Proteomes" id="UP001248709"/>
    </source>
</evidence>
<feature type="transmembrane region" description="Helical" evidence="7">
    <location>
        <begin position="227"/>
        <end position="250"/>
    </location>
</feature>
<keyword evidence="5 7" id="KW-1133">Transmembrane helix</keyword>
<comment type="similarity">
    <text evidence="2">Belongs to the resistance-nodulation-cell division (RND) (TC 2.A.6) family. MmpL subfamily.</text>
</comment>
<feature type="transmembrane region" description="Helical" evidence="7">
    <location>
        <begin position="676"/>
        <end position="694"/>
    </location>
</feature>
<keyword evidence="3" id="KW-1003">Cell membrane</keyword>
<dbReference type="RefSeq" id="WP_025702493.1">
    <property type="nucleotide sequence ID" value="NZ_JAUSUY010000004.1"/>
</dbReference>
<feature type="transmembrane region" description="Helical" evidence="7">
    <location>
        <begin position="38"/>
        <end position="59"/>
    </location>
</feature>
<accession>A0ABU3H4Y9</accession>
<comment type="caution">
    <text evidence="9">The sequence shown here is derived from an EMBL/GenBank/DDBJ whole genome shotgun (WGS) entry which is preliminary data.</text>
</comment>
<dbReference type="PANTHER" id="PTHR33406">
    <property type="entry name" value="MEMBRANE PROTEIN MJ1562-RELATED"/>
    <property type="match status" value="1"/>
</dbReference>
<evidence type="ECO:0000256" key="7">
    <source>
        <dbReference type="SAM" id="Phobius"/>
    </source>
</evidence>
<evidence type="ECO:0000256" key="6">
    <source>
        <dbReference type="ARBA" id="ARBA00023136"/>
    </source>
</evidence>
<feature type="transmembrane region" description="Helical" evidence="7">
    <location>
        <begin position="632"/>
        <end position="655"/>
    </location>
</feature>
<sequence>MDKTHGYRKEALGSSVLSESSNTTVLRSVGGFIIKARWLIIILGIIAFIAFGVIGAGTVGKLSLSRWEVPGSESYQAGRTLERQFGSGSPNLALLVTAKSGTIESPAIREAGLALTGELAKEEAVQEASSYWSRGGTQTLRSKDGTQVLILAHLKGTVTEARTALADLSPKYTRETELLKVQVGGQDEIFRQAAGLARQDFVRAESIILPGVFILLLLVYRRFRATALTIGVGLFAMVGTLAGLAAVVPFTEVSTFALNLTLVMGLGLGIDYSLFMISRFREELASGKDAFASAVRTVETAGRTVIFSGITVAASCAVLFVFPFPFLQSFAYTGVLVVLSGIMGSVFVLPAFFAVLGSRLARRAKRGAAAVRSGTSGSRAGWWYKSAKAIMRRPVLYGGAAMLILLLLGSPVLNLRFGLPDHRVLPADATSRVVEDQKMAGFPAEETDAIQVVAPEVKDPSAAIKDISAYAARLSQVPGIIQVDSLAGSYSKGQLITPANETHARFAGVEGGTFLTVIPYGAAINADAPGLVGEIRAADAPFDVLVGGYPADLTDFRVKLLDRIPIALALVLAITFVILFLMTGSILLPVKATLLNFLSLTIMFGTLVWVFQEGNLSGLLHFTPAGSIEPSIPILMFCIAYGLSMDYEVFILSRIKEEYDRTGDLVESVARGLQRSGSLVTTAAAILAFTFAAYGTGEVVFLKMLGVGMTLAVLVDATLIRSVLVPAFMKLAGRANWWAPSGLRHFYERYGISEE</sequence>
<reference evidence="9 10" key="1">
    <citation type="submission" date="2023-07" db="EMBL/GenBank/DDBJ databases">
        <title>Genomic Encyclopedia of Type Strains, Phase IV (KMG-IV): sequencing the most valuable type-strain genomes for metagenomic binning, comparative biology and taxonomic classification.</title>
        <authorList>
            <person name="Goeker M."/>
        </authorList>
    </citation>
    <scope>NUCLEOTIDE SEQUENCE [LARGE SCALE GENOMIC DNA]</scope>
    <source>
        <strain evidence="9 10">T98</strain>
    </source>
</reference>
<feature type="domain" description="SSD" evidence="8">
    <location>
        <begin position="219"/>
        <end position="355"/>
    </location>
</feature>
<evidence type="ECO:0000256" key="1">
    <source>
        <dbReference type="ARBA" id="ARBA00004651"/>
    </source>
</evidence>
<feature type="transmembrane region" description="Helical" evidence="7">
    <location>
        <begin position="256"/>
        <end position="275"/>
    </location>
</feature>
<feature type="transmembrane region" description="Helical" evidence="7">
    <location>
        <begin position="594"/>
        <end position="612"/>
    </location>
</feature>
<comment type="subcellular location">
    <subcellularLocation>
        <location evidence="1">Cell membrane</location>
        <topology evidence="1">Multi-pass membrane protein</topology>
    </subcellularLocation>
</comment>
<feature type="transmembrane region" description="Helical" evidence="7">
    <location>
        <begin position="395"/>
        <end position="413"/>
    </location>
</feature>
<keyword evidence="10" id="KW-1185">Reference proteome</keyword>
<evidence type="ECO:0000256" key="2">
    <source>
        <dbReference type="ARBA" id="ARBA00010157"/>
    </source>
</evidence>
<feature type="transmembrane region" description="Helical" evidence="7">
    <location>
        <begin position="305"/>
        <end position="324"/>
    </location>
</feature>
<keyword evidence="6 7" id="KW-0472">Membrane</keyword>
<dbReference type="EMBL" id="JAUSUY010000004">
    <property type="protein sequence ID" value="MDT3425892.1"/>
    <property type="molecule type" value="Genomic_DNA"/>
</dbReference>
<gene>
    <name evidence="9" type="ORF">J2Z22_001411</name>
</gene>
<dbReference type="PANTHER" id="PTHR33406:SF11">
    <property type="entry name" value="MEMBRANE PROTEIN SCO6666-RELATED"/>
    <property type="match status" value="1"/>
</dbReference>
<feature type="transmembrane region" description="Helical" evidence="7">
    <location>
        <begin position="330"/>
        <end position="356"/>
    </location>
</feature>
<dbReference type="InterPro" id="IPR050545">
    <property type="entry name" value="Mycobact_MmpL"/>
</dbReference>